<accession>A0ACC2QGW2</accession>
<sequence length="388" mass="42852">MSAASAIQGVQEIQGAFTILSALQFTSFLWVQQAQVHDGSSFDFIVCGAGSAGSVIANRLTEIEDASVLLIEAGGDPPVESVVPACMDYMKNTSVDWNYRTEDDGYSQQTHKNHGVEMTRGKMLGGSSSINYMFYTRGNPNDYDGWANITGDQTWNWENTLPYFKKSERLVEPILLEYDAGRYHGTDGYLGTTRYYNEEVLKYFEAFKELGHEIVMDTNGGTPLGYTECMFTIADHLRQSTAQSFLSPIKNRRNLFVLKNTLVSKILFDDDKNAIGVEVILANNKTASYKARKEVIVSAGTINTPQLLMLSGVGPKEHLLSHNITVISDLPVGQALQDHVVLTVTQTMGPSVPSKPVDPKNFPSPVIMGRVTEIVFIILPLQSDDKKT</sequence>
<keyword evidence="2" id="KW-1185">Reference proteome</keyword>
<dbReference type="EMBL" id="CM056794">
    <property type="protein sequence ID" value="KAJ8717001.1"/>
    <property type="molecule type" value="Genomic_DNA"/>
</dbReference>
<dbReference type="Proteomes" id="UP001231649">
    <property type="component" value="Chromosome 18"/>
</dbReference>
<evidence type="ECO:0000313" key="2">
    <source>
        <dbReference type="Proteomes" id="UP001231649"/>
    </source>
</evidence>
<name>A0ACC2QGW2_9NEOP</name>
<reference evidence="1" key="1">
    <citation type="submission" date="2023-03" db="EMBL/GenBank/DDBJ databases">
        <title>Chromosome-level genomes of two armyworms, Mythimna separata and Mythimna loreyi, provide insights into the biosynthesis and reception of sex pheromones.</title>
        <authorList>
            <person name="Zhao H."/>
        </authorList>
    </citation>
    <scope>NUCLEOTIDE SEQUENCE</scope>
    <source>
        <strain evidence="1">BeijingLab</strain>
    </source>
</reference>
<organism evidence="1 2">
    <name type="scientific">Mythimna loreyi</name>
    <dbReference type="NCBI Taxonomy" id="667449"/>
    <lineage>
        <taxon>Eukaryota</taxon>
        <taxon>Metazoa</taxon>
        <taxon>Ecdysozoa</taxon>
        <taxon>Arthropoda</taxon>
        <taxon>Hexapoda</taxon>
        <taxon>Insecta</taxon>
        <taxon>Pterygota</taxon>
        <taxon>Neoptera</taxon>
        <taxon>Endopterygota</taxon>
        <taxon>Lepidoptera</taxon>
        <taxon>Glossata</taxon>
        <taxon>Ditrysia</taxon>
        <taxon>Noctuoidea</taxon>
        <taxon>Noctuidae</taxon>
        <taxon>Noctuinae</taxon>
        <taxon>Hadenini</taxon>
        <taxon>Mythimna</taxon>
    </lineage>
</organism>
<comment type="caution">
    <text evidence="1">The sequence shown here is derived from an EMBL/GenBank/DDBJ whole genome shotgun (WGS) entry which is preliminary data.</text>
</comment>
<proteinExistence type="predicted"/>
<protein>
    <submittedName>
        <fullName evidence="1">Uncharacterized protein</fullName>
    </submittedName>
</protein>
<evidence type="ECO:0000313" key="1">
    <source>
        <dbReference type="EMBL" id="KAJ8717001.1"/>
    </source>
</evidence>
<gene>
    <name evidence="1" type="ORF">PYW08_005400</name>
</gene>